<name>A0A382X4P5_9ZZZZ</name>
<feature type="non-terminal residue" evidence="1">
    <location>
        <position position="59"/>
    </location>
</feature>
<gene>
    <name evidence="1" type="ORF">METZ01_LOCUS418703</name>
</gene>
<reference evidence="1" key="1">
    <citation type="submission" date="2018-05" db="EMBL/GenBank/DDBJ databases">
        <authorList>
            <person name="Lanie J.A."/>
            <person name="Ng W.-L."/>
            <person name="Kazmierczak K.M."/>
            <person name="Andrzejewski T.M."/>
            <person name="Davidsen T.M."/>
            <person name="Wayne K.J."/>
            <person name="Tettelin H."/>
            <person name="Glass J.I."/>
            <person name="Rusch D."/>
            <person name="Podicherti R."/>
            <person name="Tsui H.-C.T."/>
            <person name="Winkler M.E."/>
        </authorList>
    </citation>
    <scope>NUCLEOTIDE SEQUENCE</scope>
</reference>
<dbReference type="AlphaFoldDB" id="A0A382X4P5"/>
<evidence type="ECO:0000313" key="1">
    <source>
        <dbReference type="EMBL" id="SVD65849.1"/>
    </source>
</evidence>
<sequence length="59" mass="6421">MSISALKISESEYIASSKTPFFLKSLKSAQISKVALSINSSITFHSLIFIRLPITCSAL</sequence>
<organism evidence="1">
    <name type="scientific">marine metagenome</name>
    <dbReference type="NCBI Taxonomy" id="408172"/>
    <lineage>
        <taxon>unclassified sequences</taxon>
        <taxon>metagenomes</taxon>
        <taxon>ecological metagenomes</taxon>
    </lineage>
</organism>
<protein>
    <submittedName>
        <fullName evidence="1">Uncharacterized protein</fullName>
    </submittedName>
</protein>
<dbReference type="EMBL" id="UINC01164809">
    <property type="protein sequence ID" value="SVD65849.1"/>
    <property type="molecule type" value="Genomic_DNA"/>
</dbReference>
<proteinExistence type="predicted"/>
<accession>A0A382X4P5</accession>